<organism evidence="1 2">
    <name type="scientific">Paraburkholderia tuberum</name>
    <dbReference type="NCBI Taxonomy" id="157910"/>
    <lineage>
        <taxon>Bacteria</taxon>
        <taxon>Pseudomonadati</taxon>
        <taxon>Pseudomonadota</taxon>
        <taxon>Betaproteobacteria</taxon>
        <taxon>Burkholderiales</taxon>
        <taxon>Burkholderiaceae</taxon>
        <taxon>Paraburkholderia</taxon>
    </lineage>
</organism>
<proteinExistence type="predicted"/>
<dbReference type="EMBL" id="FNKX01000002">
    <property type="protein sequence ID" value="SDR47269.1"/>
    <property type="molecule type" value="Genomic_DNA"/>
</dbReference>
<dbReference type="RefSeq" id="WP_090807023.1">
    <property type="nucleotide sequence ID" value="NZ_FNKX01000002.1"/>
</dbReference>
<dbReference type="STRING" id="157910.SAMN05445850_4529"/>
<reference evidence="2" key="1">
    <citation type="submission" date="2016-10" db="EMBL/GenBank/DDBJ databases">
        <authorList>
            <person name="Varghese N."/>
            <person name="Submissions S."/>
        </authorList>
    </citation>
    <scope>NUCLEOTIDE SEQUENCE [LARGE SCALE GENOMIC DNA]</scope>
    <source>
        <strain evidence="2">DUS833</strain>
    </source>
</reference>
<evidence type="ECO:0000313" key="2">
    <source>
        <dbReference type="Proteomes" id="UP000199365"/>
    </source>
</evidence>
<name>A0A1H1JBB2_9BURK</name>
<evidence type="ECO:0000313" key="1">
    <source>
        <dbReference type="EMBL" id="SDR47269.1"/>
    </source>
</evidence>
<accession>A0A1H1JBB2</accession>
<dbReference type="Proteomes" id="UP000199365">
    <property type="component" value="Unassembled WGS sequence"/>
</dbReference>
<dbReference type="AlphaFoldDB" id="A0A1H1JBB2"/>
<gene>
    <name evidence="1" type="ORF">SAMN05445850_4529</name>
</gene>
<dbReference type="Gene3D" id="1.10.3600.10">
    <property type="entry name" value="Putative bacterial toxin ydaT"/>
    <property type="match status" value="1"/>
</dbReference>
<sequence>MRDSSHKSRIGIIRDHVAAWRKAQGWSRETAAAEIVAAHERIGGHLSGAIVFEKNGDVYTMQKNHADRIWRWLDDESKENNLMPANFENSILAALPMERRVELLNEVLAQIDCAARGRSFSANGDINPRDLVQTIMRANHRTESDAADLLDGIDPGELPRLHNSLVNDVRVKRSLIGAVESAMHRTGEETVSVLRKVS</sequence>
<dbReference type="Pfam" id="PF06254">
    <property type="entry name" value="YdaT_toxin"/>
    <property type="match status" value="1"/>
</dbReference>
<dbReference type="InterPro" id="IPR009364">
    <property type="entry name" value="YdaT-like"/>
</dbReference>
<protein>
    <submittedName>
        <fullName evidence="1">Putative toxin ydaT</fullName>
    </submittedName>
</protein>
<keyword evidence="2" id="KW-1185">Reference proteome</keyword>
<dbReference type="InterPro" id="IPR037042">
    <property type="entry name" value="YdaT-like_sf"/>
</dbReference>